<name>A0A7S1W8Y9_NEODS</name>
<sequence>MLRATPVDLGKWNRYSTRKYFFVARSTAFMTRLPATRIQRSTTMSCIKSGKLKPWYYRKEQVLGAPAAISLDYDPRPVRLVGTVVDAFGTQSSLRGGLKIYSRTEGTNISVWVPAGNPKVRYELSSTEGSFAQFLNERDKWDEAYWSGKARLK</sequence>
<evidence type="ECO:0000313" key="1">
    <source>
        <dbReference type="EMBL" id="CAD9155331.1"/>
    </source>
</evidence>
<dbReference type="AlphaFoldDB" id="A0A7S1W8Y9"/>
<gene>
    <name evidence="1" type="ORF">NDES1114_LOCUS35110</name>
</gene>
<dbReference type="EMBL" id="HBGF01052469">
    <property type="protein sequence ID" value="CAD9155331.1"/>
    <property type="molecule type" value="Transcribed_RNA"/>
</dbReference>
<protein>
    <submittedName>
        <fullName evidence="1">Uncharacterized protein</fullName>
    </submittedName>
</protein>
<accession>A0A7S1W8Y9</accession>
<organism evidence="1">
    <name type="scientific">Neobodo designis</name>
    <name type="common">Flagellated protozoan</name>
    <name type="synonym">Bodo designis</name>
    <dbReference type="NCBI Taxonomy" id="312471"/>
    <lineage>
        <taxon>Eukaryota</taxon>
        <taxon>Discoba</taxon>
        <taxon>Euglenozoa</taxon>
        <taxon>Kinetoplastea</taxon>
        <taxon>Metakinetoplastina</taxon>
        <taxon>Neobodonida</taxon>
        <taxon>Neobodo</taxon>
    </lineage>
</organism>
<proteinExistence type="predicted"/>
<reference evidence="1" key="1">
    <citation type="submission" date="2021-01" db="EMBL/GenBank/DDBJ databases">
        <authorList>
            <person name="Corre E."/>
            <person name="Pelletier E."/>
            <person name="Niang G."/>
            <person name="Scheremetjew M."/>
            <person name="Finn R."/>
            <person name="Kale V."/>
            <person name="Holt S."/>
            <person name="Cochrane G."/>
            <person name="Meng A."/>
            <person name="Brown T."/>
            <person name="Cohen L."/>
        </authorList>
    </citation>
    <scope>NUCLEOTIDE SEQUENCE</scope>
    <source>
        <strain evidence="1">CCAP 1951/1</strain>
    </source>
</reference>